<evidence type="ECO:0000256" key="6">
    <source>
        <dbReference type="SAM" id="Coils"/>
    </source>
</evidence>
<dbReference type="RefSeq" id="WP_309862095.1">
    <property type="nucleotide sequence ID" value="NZ_JAVDQG010000001.1"/>
</dbReference>
<evidence type="ECO:0000313" key="9">
    <source>
        <dbReference type="Proteomes" id="UP001185012"/>
    </source>
</evidence>
<keyword evidence="5" id="KW-0472">Membrane</keyword>
<dbReference type="SUPFAM" id="SSF52540">
    <property type="entry name" value="P-loop containing nucleoside triphosphate hydrolases"/>
    <property type="match status" value="2"/>
</dbReference>
<dbReference type="InterPro" id="IPR027094">
    <property type="entry name" value="Mitofusin_fam"/>
</dbReference>
<keyword evidence="2" id="KW-0547">Nucleotide-binding</keyword>
<evidence type="ECO:0000256" key="2">
    <source>
        <dbReference type="ARBA" id="ARBA00022741"/>
    </source>
</evidence>
<keyword evidence="9" id="KW-1185">Reference proteome</keyword>
<proteinExistence type="predicted"/>
<evidence type="ECO:0000313" key="8">
    <source>
        <dbReference type="EMBL" id="MDR6224622.1"/>
    </source>
</evidence>
<keyword evidence="6" id="KW-0175">Coiled coil</keyword>
<dbReference type="InterPro" id="IPR045063">
    <property type="entry name" value="Dynamin_N"/>
</dbReference>
<accession>A0ABU1IIN5</accession>
<dbReference type="EMBL" id="JAVDQG010000001">
    <property type="protein sequence ID" value="MDR6224622.1"/>
    <property type="molecule type" value="Genomic_DNA"/>
</dbReference>
<reference evidence="8 9" key="1">
    <citation type="submission" date="2023-07" db="EMBL/GenBank/DDBJ databases">
        <title>Genomic Encyclopedia of Type Strains, Phase IV (KMG-IV): sequencing the most valuable type-strain genomes for metagenomic binning, comparative biology and taxonomic classification.</title>
        <authorList>
            <person name="Goeker M."/>
        </authorList>
    </citation>
    <scope>NUCLEOTIDE SEQUENCE [LARGE SCALE GENOMIC DNA]</scope>
    <source>
        <strain evidence="8 9">DSM 45903</strain>
    </source>
</reference>
<name>A0ABU1IIN5_9BACL</name>
<evidence type="ECO:0000256" key="5">
    <source>
        <dbReference type="ARBA" id="ARBA00023136"/>
    </source>
</evidence>
<dbReference type="Pfam" id="PF00350">
    <property type="entry name" value="Dynamin_N"/>
    <property type="match status" value="2"/>
</dbReference>
<dbReference type="Proteomes" id="UP001185012">
    <property type="component" value="Unassembled WGS sequence"/>
</dbReference>
<comment type="subcellular location">
    <subcellularLocation>
        <location evidence="1">Membrane</location>
    </subcellularLocation>
</comment>
<feature type="domain" description="Dynamin N-terminal" evidence="7">
    <location>
        <begin position="629"/>
        <end position="844"/>
    </location>
</feature>
<evidence type="ECO:0000256" key="4">
    <source>
        <dbReference type="ARBA" id="ARBA00023134"/>
    </source>
</evidence>
<feature type="coiled-coil region" evidence="6">
    <location>
        <begin position="306"/>
        <end position="333"/>
    </location>
</feature>
<dbReference type="CDD" id="cd09912">
    <property type="entry name" value="DLP_2"/>
    <property type="match status" value="2"/>
</dbReference>
<evidence type="ECO:0000259" key="7">
    <source>
        <dbReference type="Pfam" id="PF00350"/>
    </source>
</evidence>
<dbReference type="PANTHER" id="PTHR10465">
    <property type="entry name" value="TRANSMEMBRANE GTPASE FZO1"/>
    <property type="match status" value="1"/>
</dbReference>
<gene>
    <name evidence="8" type="ORF">JOE21_000610</name>
</gene>
<feature type="domain" description="Dynamin N-terminal" evidence="7">
    <location>
        <begin position="47"/>
        <end position="200"/>
    </location>
</feature>
<dbReference type="Gene3D" id="3.40.50.300">
    <property type="entry name" value="P-loop containing nucleotide triphosphate hydrolases"/>
    <property type="match status" value="2"/>
</dbReference>
<keyword evidence="4" id="KW-0342">GTP-binding</keyword>
<protein>
    <submittedName>
        <fullName evidence="8">GTPase</fullName>
    </submittedName>
</protein>
<organism evidence="8 9">
    <name type="scientific">Desmospora profundinema</name>
    <dbReference type="NCBI Taxonomy" id="1571184"/>
    <lineage>
        <taxon>Bacteria</taxon>
        <taxon>Bacillati</taxon>
        <taxon>Bacillota</taxon>
        <taxon>Bacilli</taxon>
        <taxon>Bacillales</taxon>
        <taxon>Thermoactinomycetaceae</taxon>
        <taxon>Desmospora</taxon>
    </lineage>
</organism>
<keyword evidence="3" id="KW-0378">Hydrolase</keyword>
<evidence type="ECO:0000256" key="3">
    <source>
        <dbReference type="ARBA" id="ARBA00022801"/>
    </source>
</evidence>
<dbReference type="InterPro" id="IPR027417">
    <property type="entry name" value="P-loop_NTPase"/>
</dbReference>
<evidence type="ECO:0000256" key="1">
    <source>
        <dbReference type="ARBA" id="ARBA00004370"/>
    </source>
</evidence>
<sequence length="1219" mass="139442">MLVTTPEILTRSLMLVSDAMKQNGDPERARRMADLARKAHRQSFTLALCGHFSAGKSSMLNAILGRELLPTSPIPTSANVVRIRRGEDRVRLTLSSGAARSFSGAYTEAELKALCKNGEEVIAVEVDRSDLPLPSGVDLLDTPGIDSTDDAHRMATESALHLADVIFYVMDYNHVQSELNLQFLRELSKRGKRLYLVVNQVDKHRETELPFREYRRRVEETFRQWELQVENVFYTTLLQPDHPLNEWGQLQATLDRLLNRRETWGKESVEREASFLVEEHLAWREQDRLDAVQAWIAETGGSLPDRKRAQEEEQQLREEYDTLSRERQSIRTRYSERLVAVTEHAHLTPFAMREAARSYLETQLTPFRVGILFSRSKTEREKERRFQALWEPLREAIATQLDIPVRQQVIRFLKEERVYTDTIGTRIQEAAPPVHSDLLFATIKKGAGLTGDYILKYCDDLAQAIKRAYRQWAEQWWDEVQDTWSASRENRLSEIDARLHHLDRVAKVRERIRVSEQQAAHSRDEFQGFLARTREGIWKHEWTEWLENESPTALVDSLSSWTPSTVTEAAPLDDTASRQESPTGDGGTELVLAHVRRAEERMADLPGVETIRQQLLAKKQRLEQRRYTVALFGAFSAGKSSFVNALIGEAALPVSPNPTTAAINRITAPADGYRHGDVVIQYKDEQTLWQDLRSIYALFRQQVESMEEALAGIDGLLATRSPHPRQQAAFPFLRAVRDGWDTFSKRLGTTEAVGREGFAEAVASEETACFVEWAKLYHDNPLTRAGVTLVDTPGADSVHARHTEVAFRYIKDADAILFVTYYNHAFSRADREFLIQLGRVKDTFAMDKMFFLMNAADLAASEEECGEVESYLKQQLITFGIRKPRLFPVSSLKALEEKQAGKTGGGSGLSRFEQAFTRFLTRDLAQVTLHGMKQDIQHARRMLLRQVEAARQGNEAREQQRTALASEKKTLLSMVERLDSRMDDHALRQEVKELFYYIRQRLFLRYPEVFAEIFNPGALREDRGSVHEQLRVCALELLDFLRHDLAQELRATGLRVENWLSQRLDSRHRSLEAEANGIHPDLPLPAATDWKWETLHVDPPFPDLGLDELKPALSHFKGTKHFFAKNGRAQVREQMQAILEEAVTAVLAEEQTRFLDGYTHQWQQAFTAWKHRTVTDIDHHFAQLAAIMEEPADPAPLEKAAEALRQELQGMEQKLGEES</sequence>
<comment type="caution">
    <text evidence="8">The sequence shown here is derived from an EMBL/GenBank/DDBJ whole genome shotgun (WGS) entry which is preliminary data.</text>
</comment>
<dbReference type="PANTHER" id="PTHR10465:SF0">
    <property type="entry name" value="SARCALUMENIN"/>
    <property type="match status" value="1"/>
</dbReference>